<evidence type="ECO:0000313" key="2">
    <source>
        <dbReference type="Proteomes" id="UP000632138"/>
    </source>
</evidence>
<dbReference type="Gene3D" id="3.40.50.150">
    <property type="entry name" value="Vaccinia Virus protein VP39"/>
    <property type="match status" value="1"/>
</dbReference>
<dbReference type="RefSeq" id="WP_203379626.1">
    <property type="nucleotide sequence ID" value="NZ_JAENHP010000011.1"/>
</dbReference>
<comment type="caution">
    <text evidence="1">The sequence shown here is derived from an EMBL/GenBank/DDBJ whole genome shotgun (WGS) entry which is preliminary data.</text>
</comment>
<keyword evidence="1" id="KW-0489">Methyltransferase</keyword>
<organism evidence="1 2">
    <name type="scientific">Paractinoplanes ovalisporus</name>
    <dbReference type="NCBI Taxonomy" id="2810368"/>
    <lineage>
        <taxon>Bacteria</taxon>
        <taxon>Bacillati</taxon>
        <taxon>Actinomycetota</taxon>
        <taxon>Actinomycetes</taxon>
        <taxon>Micromonosporales</taxon>
        <taxon>Micromonosporaceae</taxon>
        <taxon>Paractinoplanes</taxon>
    </lineage>
</organism>
<dbReference type="EMBL" id="JAENHP010000011">
    <property type="protein sequence ID" value="MBM2619640.1"/>
    <property type="molecule type" value="Genomic_DNA"/>
</dbReference>
<accession>A0ABS2AIM7</accession>
<dbReference type="GO" id="GO:0032259">
    <property type="term" value="P:methylation"/>
    <property type="evidence" value="ECO:0007669"/>
    <property type="project" value="UniProtKB-KW"/>
</dbReference>
<proteinExistence type="predicted"/>
<keyword evidence="1" id="KW-0808">Transferase</keyword>
<dbReference type="Proteomes" id="UP000632138">
    <property type="component" value="Unassembled WGS sequence"/>
</dbReference>
<sequence>MVDELRAERDAPEGLDTSTVQPARRYNYWLGGTDNFAVDRESGDLIERAHPSVRVSVRENRVFLQRAVGFLAEAGLSDWRRDGDRPNPADIAICGAVGRKP</sequence>
<dbReference type="GO" id="GO:0008168">
    <property type="term" value="F:methyltransferase activity"/>
    <property type="evidence" value="ECO:0007669"/>
    <property type="project" value="UniProtKB-KW"/>
</dbReference>
<dbReference type="InterPro" id="IPR006764">
    <property type="entry name" value="SAM_dep_MeTrfase_SAV2177_type"/>
</dbReference>
<protein>
    <submittedName>
        <fullName evidence="1">SAM-dependent methyltransferase</fullName>
    </submittedName>
</protein>
<name>A0ABS2AIM7_9ACTN</name>
<gene>
    <name evidence="1" type="ORF">JIG36_29270</name>
</gene>
<evidence type="ECO:0000313" key="1">
    <source>
        <dbReference type="EMBL" id="MBM2619640.1"/>
    </source>
</evidence>
<reference evidence="1 2" key="1">
    <citation type="submission" date="2021-01" db="EMBL/GenBank/DDBJ databases">
        <title>Actinoplanes sp. nov. LDG1-06 isolated from lichen.</title>
        <authorList>
            <person name="Saeng-In P."/>
            <person name="Phongsopitanun W."/>
            <person name="Kanchanasin P."/>
            <person name="Yuki M."/>
            <person name="Kudo T."/>
            <person name="Ohkuma M."/>
            <person name="Tanasupawat S."/>
        </authorList>
    </citation>
    <scope>NUCLEOTIDE SEQUENCE [LARGE SCALE GENOMIC DNA]</scope>
    <source>
        <strain evidence="1 2">LDG1-06</strain>
    </source>
</reference>
<dbReference type="InterPro" id="IPR029063">
    <property type="entry name" value="SAM-dependent_MTases_sf"/>
</dbReference>
<keyword evidence="2" id="KW-1185">Reference proteome</keyword>
<dbReference type="Pfam" id="PF04672">
    <property type="entry name" value="Methyltransf_19"/>
    <property type="match status" value="1"/>
</dbReference>